<dbReference type="PANTHER" id="PTHR31407:SF17">
    <property type="entry name" value="PSBP DOMAIN-CONTAINING PROTEIN 3, CHLOROPLASTIC"/>
    <property type="match status" value="1"/>
</dbReference>
<keyword evidence="3" id="KW-1185">Reference proteome</keyword>
<protein>
    <recommendedName>
        <fullName evidence="1">PsbP C-terminal domain-containing protein</fullName>
    </recommendedName>
</protein>
<dbReference type="GO" id="GO:0009654">
    <property type="term" value="C:photosystem II oxygen evolving complex"/>
    <property type="evidence" value="ECO:0007669"/>
    <property type="project" value="InterPro"/>
</dbReference>
<gene>
    <name evidence="2" type="ORF">TIFTF001_004838</name>
</gene>
<evidence type="ECO:0000313" key="2">
    <source>
        <dbReference type="EMBL" id="GMN34684.1"/>
    </source>
</evidence>
<name>A0AA87ZJX3_FICCA</name>
<dbReference type="Pfam" id="PF01789">
    <property type="entry name" value="PsbP"/>
    <property type="match status" value="1"/>
</dbReference>
<evidence type="ECO:0000313" key="3">
    <source>
        <dbReference type="Proteomes" id="UP001187192"/>
    </source>
</evidence>
<feature type="domain" description="PsbP C-terminal" evidence="1">
    <location>
        <begin position="25"/>
        <end position="181"/>
    </location>
</feature>
<organism evidence="2 3">
    <name type="scientific">Ficus carica</name>
    <name type="common">Common fig</name>
    <dbReference type="NCBI Taxonomy" id="3494"/>
    <lineage>
        <taxon>Eukaryota</taxon>
        <taxon>Viridiplantae</taxon>
        <taxon>Streptophyta</taxon>
        <taxon>Embryophyta</taxon>
        <taxon>Tracheophyta</taxon>
        <taxon>Spermatophyta</taxon>
        <taxon>Magnoliopsida</taxon>
        <taxon>eudicotyledons</taxon>
        <taxon>Gunneridae</taxon>
        <taxon>Pentapetalae</taxon>
        <taxon>rosids</taxon>
        <taxon>fabids</taxon>
        <taxon>Rosales</taxon>
        <taxon>Moraceae</taxon>
        <taxon>Ficeae</taxon>
        <taxon>Ficus</taxon>
    </lineage>
</organism>
<evidence type="ECO:0000259" key="1">
    <source>
        <dbReference type="Pfam" id="PF01789"/>
    </source>
</evidence>
<dbReference type="Gene3D" id="3.40.1000.10">
    <property type="entry name" value="Mog1/PsbP, alpha/beta/alpha sandwich"/>
    <property type="match status" value="1"/>
</dbReference>
<proteinExistence type="predicted"/>
<dbReference type="PANTHER" id="PTHR31407">
    <property type="match status" value="1"/>
</dbReference>
<dbReference type="Proteomes" id="UP001187192">
    <property type="component" value="Unassembled WGS sequence"/>
</dbReference>
<dbReference type="SUPFAM" id="SSF55724">
    <property type="entry name" value="Mog1p/PsbP-like"/>
    <property type="match status" value="1"/>
</dbReference>
<reference evidence="2" key="1">
    <citation type="submission" date="2023-07" db="EMBL/GenBank/DDBJ databases">
        <title>draft genome sequence of fig (Ficus carica).</title>
        <authorList>
            <person name="Takahashi T."/>
            <person name="Nishimura K."/>
        </authorList>
    </citation>
    <scope>NUCLEOTIDE SEQUENCE</scope>
</reference>
<dbReference type="GO" id="GO:0005509">
    <property type="term" value="F:calcium ion binding"/>
    <property type="evidence" value="ECO:0007669"/>
    <property type="project" value="InterPro"/>
</dbReference>
<dbReference type="InterPro" id="IPR002683">
    <property type="entry name" value="PsbP_C"/>
</dbReference>
<dbReference type="GO" id="GO:0015979">
    <property type="term" value="P:photosynthesis"/>
    <property type="evidence" value="ECO:0007669"/>
    <property type="project" value="InterPro"/>
</dbReference>
<dbReference type="AlphaFoldDB" id="A0AA87ZJX3"/>
<dbReference type="EMBL" id="BTGU01000005">
    <property type="protein sequence ID" value="GMN34684.1"/>
    <property type="molecule type" value="Genomic_DNA"/>
</dbReference>
<dbReference type="GO" id="GO:0019898">
    <property type="term" value="C:extrinsic component of membrane"/>
    <property type="evidence" value="ECO:0007669"/>
    <property type="project" value="InterPro"/>
</dbReference>
<comment type="caution">
    <text evidence="2">The sequence shown here is derived from an EMBL/GenBank/DDBJ whole genome shotgun (WGS) entry which is preliminary data.</text>
</comment>
<sequence>MTFAAAFSSFSPFVSDASADTDIPEGYRIYIDGENKYKILIPEGWRVGVGEGEASGFKSVTAFYPDQNASSNVSVIITGLGPDFTKMESFGKVDEFAETLVSGLDRSWQRPPGVAAKLINSKSANGFYYIDYSLQKLGERRKYLYSALGMVSNGWYNRLYTVTGQFDEGDLDKYGSMIEKSRPSGLFDSFKTTFQLTTSILSFFEFTVLSPPVVSIVLVG</sequence>
<accession>A0AA87ZJX3</accession>
<dbReference type="InterPro" id="IPR016123">
    <property type="entry name" value="Mog1/PsbP_a/b/a-sand"/>
</dbReference>